<evidence type="ECO:0008006" key="17">
    <source>
        <dbReference type="Google" id="ProtNLM"/>
    </source>
</evidence>
<feature type="transmembrane region" description="Helical" evidence="10">
    <location>
        <begin position="1290"/>
        <end position="1309"/>
    </location>
</feature>
<dbReference type="GO" id="GO:0006915">
    <property type="term" value="P:apoptotic process"/>
    <property type="evidence" value="ECO:0007669"/>
    <property type="project" value="UniProtKB-KW"/>
</dbReference>
<dbReference type="GO" id="GO:0051604">
    <property type="term" value="P:protein maturation"/>
    <property type="evidence" value="ECO:0007669"/>
    <property type="project" value="UniProtKB-ARBA"/>
</dbReference>
<dbReference type="SUPFAM" id="SSF52129">
    <property type="entry name" value="Caspase-like"/>
    <property type="match status" value="2"/>
</dbReference>
<dbReference type="Pfam" id="PF21772">
    <property type="entry name" value="CATIP_N"/>
    <property type="match status" value="1"/>
</dbReference>
<keyword evidence="5" id="KW-0677">Repeat</keyword>
<organism evidence="15 16">
    <name type="scientific">Mugilogobius chulae</name>
    <name type="common">yellowstripe goby</name>
    <dbReference type="NCBI Taxonomy" id="88201"/>
    <lineage>
        <taxon>Eukaryota</taxon>
        <taxon>Metazoa</taxon>
        <taxon>Chordata</taxon>
        <taxon>Craniata</taxon>
        <taxon>Vertebrata</taxon>
        <taxon>Euteleostomi</taxon>
        <taxon>Actinopterygii</taxon>
        <taxon>Neopterygii</taxon>
        <taxon>Teleostei</taxon>
        <taxon>Neoteleostei</taxon>
        <taxon>Acanthomorphata</taxon>
        <taxon>Gobiaria</taxon>
        <taxon>Gobiiformes</taxon>
        <taxon>Gobioidei</taxon>
        <taxon>Gobiidae</taxon>
        <taxon>Gobionellinae</taxon>
        <taxon>Mugilogobius</taxon>
    </lineage>
</organism>
<dbReference type="Pfam" id="PF01027">
    <property type="entry name" value="Bax1-I"/>
    <property type="match status" value="1"/>
</dbReference>
<dbReference type="GO" id="GO:0016020">
    <property type="term" value="C:membrane"/>
    <property type="evidence" value="ECO:0007669"/>
    <property type="project" value="UniProtKB-SubCell"/>
</dbReference>
<dbReference type="InterPro" id="IPR011600">
    <property type="entry name" value="Pept_C14_caspase"/>
</dbReference>
<dbReference type="GO" id="GO:0004197">
    <property type="term" value="F:cysteine-type endopeptidase activity"/>
    <property type="evidence" value="ECO:0007669"/>
    <property type="project" value="InterPro"/>
</dbReference>
<dbReference type="InterPro" id="IPR047501">
    <property type="entry name" value="DD_CATIP"/>
</dbReference>
<reference evidence="16" key="1">
    <citation type="submission" date="2024-04" db="EMBL/GenBank/DDBJ databases">
        <title>Salinicola lusitanus LLJ914,a marine bacterium isolated from the Okinawa Trough.</title>
        <authorList>
            <person name="Li J."/>
        </authorList>
    </citation>
    <scope>NUCLEOTIDE SEQUENCE [LARGE SCALE GENOMIC DNA]</scope>
</reference>
<dbReference type="GO" id="GO:0005737">
    <property type="term" value="C:cytoplasm"/>
    <property type="evidence" value="ECO:0007669"/>
    <property type="project" value="UniProtKB-ARBA"/>
</dbReference>
<feature type="region of interest" description="Disordered" evidence="9">
    <location>
        <begin position="1188"/>
        <end position="1219"/>
    </location>
</feature>
<keyword evidence="6 10" id="KW-1133">Transmembrane helix</keyword>
<dbReference type="PROSITE" id="PS50208">
    <property type="entry name" value="CASPASE_P20"/>
    <property type="match status" value="2"/>
</dbReference>
<comment type="similarity">
    <text evidence="2 8">Belongs to the peptidase C14A family.</text>
</comment>
<accession>A0AAW0Q662</accession>
<dbReference type="GO" id="GO:0006508">
    <property type="term" value="P:proteolysis"/>
    <property type="evidence" value="ECO:0007669"/>
    <property type="project" value="InterPro"/>
</dbReference>
<dbReference type="PANTHER" id="PTHR48169">
    <property type="entry name" value="DED DOMAIN-CONTAINING PROTEIN"/>
    <property type="match status" value="1"/>
</dbReference>
<dbReference type="CDD" id="cd01671">
    <property type="entry name" value="CARD"/>
    <property type="match status" value="1"/>
</dbReference>
<evidence type="ECO:0000259" key="11">
    <source>
        <dbReference type="PROSITE" id="PS50168"/>
    </source>
</evidence>
<dbReference type="InterPro" id="IPR015917">
    <property type="entry name" value="Pept_C14A"/>
</dbReference>
<evidence type="ECO:0000256" key="5">
    <source>
        <dbReference type="ARBA" id="ARBA00022737"/>
    </source>
</evidence>
<dbReference type="Proteomes" id="UP001460270">
    <property type="component" value="Unassembled WGS sequence"/>
</dbReference>
<dbReference type="EMBL" id="JBBPFD010000001">
    <property type="protein sequence ID" value="KAK7945089.1"/>
    <property type="molecule type" value="Genomic_DNA"/>
</dbReference>
<evidence type="ECO:0000256" key="1">
    <source>
        <dbReference type="ARBA" id="ARBA00004141"/>
    </source>
</evidence>
<evidence type="ECO:0000256" key="3">
    <source>
        <dbReference type="ARBA" id="ARBA00022692"/>
    </source>
</evidence>
<proteinExistence type="inferred from homology"/>
<evidence type="ECO:0000256" key="4">
    <source>
        <dbReference type="ARBA" id="ARBA00022703"/>
    </source>
</evidence>
<feature type="domain" description="DED" evidence="11">
    <location>
        <begin position="795"/>
        <end position="864"/>
    </location>
</feature>
<feature type="transmembrane region" description="Helical" evidence="10">
    <location>
        <begin position="1321"/>
        <end position="1341"/>
    </location>
</feature>
<evidence type="ECO:0000256" key="9">
    <source>
        <dbReference type="SAM" id="MobiDB-lite"/>
    </source>
</evidence>
<dbReference type="SMART" id="SM00115">
    <property type="entry name" value="CASc"/>
    <property type="match status" value="2"/>
</dbReference>
<dbReference type="InterPro" id="IPR001315">
    <property type="entry name" value="CARD"/>
</dbReference>
<dbReference type="InterPro" id="IPR001875">
    <property type="entry name" value="DED_dom"/>
</dbReference>
<evidence type="ECO:0000259" key="12">
    <source>
        <dbReference type="PROSITE" id="PS50207"/>
    </source>
</evidence>
<keyword evidence="16" id="KW-1185">Reference proteome</keyword>
<dbReference type="PANTHER" id="PTHR48169:SF7">
    <property type="entry name" value="CASPASE 10"/>
    <property type="match status" value="1"/>
</dbReference>
<sequence length="1467" mass="165460">MSAKETMRRNKTSIHRILSGDHKFILNKVYEGKLITEREYTNLKGIYKENVEGHVVELVDTIMDKGEETCQHFLSLLETDHEVKDTFPNLKTIQLSCKRHSTAPFQKTCLMDNKDEGAPRTKKTKMDESYPINSYPAGLCLILNNMNFEDGSVRRGTDKDAESLGEVFSWLGFRVLMCEDQTMMEILKEWSSVGFVNLQQTLEHGDAFICCILTHGNKGVVYGTDRKELLIKTITRTFRATNSSPLIAKPKIFLIQACQGARNVHRGIVKTDLETDQGPSVSVPEEADVLVAVATVEDYVSFRHKVNGSWFIQSLCQQLKEGCSRGVDIHSILQQVNSEVSQKEGNPDKPEMENSQLGPHHEEVMSASKEAVSYVDNIDPRELQRCVFSDNLVSLSESGRDLGKLTVSVEFASKGQQPCMLVHAQSQGVIEDSPCGTTVTAYITCDLEVLEEDYCEYMKLEDRNLEKRSHIVQHDGNVLITKVTTDGQEVTEQSAAYPLSAVRGFITEGSHLLLMRLFALKKRVPENMAFISTDQNLQIISATFEQLGVEKEKIGGECVEVFGIKRTILFSECNPQTWHCYFLPDGHLLFRHMVSRVQLGSPVALKLLELPSHQDKGVMPEKVSFSWEEDMQMQSKFLDRKEELKADHASYLRRHPEVRALISDFLQFLLLRKPDDVFQFAREYFLPFACHHSQRPLSPSDSMDRFTLSKIDQELESSEVAALRFLCLDFVNRRRLENVTDAKKLFERLEEKGLLENGAFLSELLQTIGRQDLVDVLRPCQNPFAETDASPLLSEYRVMLYNIHMDITEENLEQIKYLLENKLGRRQTGMFETALDVFAEMEKKSLLSSTNMNELFQVLREVDIPLAETVATYMDKLNQSSHSNINNQDTLPHRIQPSLSVSETQPRSTGISVFSDSQTRNFSSVDETDYYPFTHNPHGLCVIINNETFGSHLRPRAGSHEDERVLRETFTALGFMVESYTNLNSDEIKDLLNKMGNRNFHNEDAMVVCVLSHGEKDCVFGSDENKVYLQELKRPFTSFSAPSLAGKPKLFFIQACQGQNYQRGNLPSFPNPEDVTEPENWRRMQVQCQERQCHLMQTFYSGCPLSQSTNHSEAQLQGPFTSRSSAGKSTNQQEVYTLVVHIRTQLLLVELVEEDSSGLHPAAAAAPRDVLKLSSRWSTAQCTLPSGPNAHMYPGPGGYPPGPYPGQPNASRPPPMPPMMPPTIPAGVIESGNADGFAASDGAWDTVSLRHAFIRKVYMILGAQLLFTTGIVAVFTFVDSVGKFVRENQALYWASYAVYFVTHLVLVCCTGPRRKHPWNMILLFIFTLALSYMTGTIASFYSTQAVFLALGITAVVCIAVTVFCFQTKVDFTKCQGLFCVLGIVMFVTGIISVIVLSFKYIYWLHMLYAAMGAIVFTMFLAYHTQLLIGNRKYSIGPDEYVFAALSIYVDVIQIFLFLLQIIGSSNR</sequence>
<dbReference type="InterPro" id="IPR033139">
    <property type="entry name" value="Caspase_cys_AS"/>
</dbReference>
<evidence type="ECO:0000259" key="14">
    <source>
        <dbReference type="PROSITE" id="PS50209"/>
    </source>
</evidence>
<feature type="transmembrane region" description="Helical" evidence="10">
    <location>
        <begin position="1347"/>
        <end position="1365"/>
    </location>
</feature>
<dbReference type="PROSITE" id="PS50168">
    <property type="entry name" value="DED"/>
    <property type="match status" value="2"/>
</dbReference>
<dbReference type="InterPro" id="IPR029030">
    <property type="entry name" value="Caspase-like_dom_sf"/>
</dbReference>
<name>A0AAW0Q662_9GOBI</name>
<evidence type="ECO:0000256" key="6">
    <source>
        <dbReference type="ARBA" id="ARBA00022989"/>
    </source>
</evidence>
<dbReference type="InterPro" id="IPR002138">
    <property type="entry name" value="Pept_C14_p10"/>
</dbReference>
<dbReference type="CDD" id="cd08792">
    <property type="entry name" value="DED_Caspase_8_10_r1"/>
    <property type="match status" value="1"/>
</dbReference>
<dbReference type="CDD" id="cd08334">
    <property type="entry name" value="DED_Caspase_8_10_r2"/>
    <property type="match status" value="1"/>
</dbReference>
<feature type="transmembrane region" description="Helical" evidence="10">
    <location>
        <begin position="1407"/>
        <end position="1428"/>
    </location>
</feature>
<dbReference type="Pfam" id="PF00656">
    <property type="entry name" value="Peptidase_C14"/>
    <property type="match status" value="2"/>
</dbReference>
<dbReference type="CDD" id="cd22973">
    <property type="entry name" value="DD_CATIP"/>
    <property type="match status" value="1"/>
</dbReference>
<keyword evidence="4" id="KW-0053">Apoptosis</keyword>
<dbReference type="PROSITE" id="PS50207">
    <property type="entry name" value="CASPASE_P10"/>
    <property type="match status" value="1"/>
</dbReference>
<feature type="compositionally biased region" description="Pro residues" evidence="9">
    <location>
        <begin position="1197"/>
        <end position="1219"/>
    </location>
</feature>
<dbReference type="GO" id="GO:0042981">
    <property type="term" value="P:regulation of apoptotic process"/>
    <property type="evidence" value="ECO:0007669"/>
    <property type="project" value="InterPro"/>
</dbReference>
<dbReference type="PROSITE" id="PS50209">
    <property type="entry name" value="CARD"/>
    <property type="match status" value="1"/>
</dbReference>
<dbReference type="PRINTS" id="PR00376">
    <property type="entry name" value="IL1BCENZYME"/>
</dbReference>
<dbReference type="SUPFAM" id="SSF47986">
    <property type="entry name" value="DEATH domain"/>
    <property type="match status" value="3"/>
</dbReference>
<feature type="domain" description="Caspase family p20" evidence="13">
    <location>
        <begin position="937"/>
        <end position="1060"/>
    </location>
</feature>
<feature type="transmembrane region" description="Helical" evidence="10">
    <location>
        <begin position="1257"/>
        <end position="1278"/>
    </location>
</feature>
<keyword evidence="3 10" id="KW-0812">Transmembrane</keyword>
<dbReference type="Gene3D" id="3.30.70.1470">
    <property type="entry name" value="Caspase-like"/>
    <property type="match status" value="1"/>
</dbReference>
<dbReference type="InterPro" id="IPR001309">
    <property type="entry name" value="Pept_C14_p20"/>
</dbReference>
<dbReference type="PROSITE" id="PS01122">
    <property type="entry name" value="CASPASE_CYS"/>
    <property type="match status" value="2"/>
</dbReference>
<dbReference type="InterPro" id="IPR006214">
    <property type="entry name" value="Bax_inhibitor_1-related"/>
</dbReference>
<evidence type="ECO:0000256" key="10">
    <source>
        <dbReference type="SAM" id="Phobius"/>
    </source>
</evidence>
<feature type="transmembrane region" description="Helical" evidence="10">
    <location>
        <begin position="1440"/>
        <end position="1462"/>
    </location>
</feature>
<dbReference type="Pfam" id="PF01335">
    <property type="entry name" value="DED"/>
    <property type="match status" value="2"/>
</dbReference>
<dbReference type="Gene3D" id="1.10.533.10">
    <property type="entry name" value="Death Domain, Fas"/>
    <property type="match status" value="3"/>
</dbReference>
<feature type="domain" description="Caspase family p20" evidence="13">
    <location>
        <begin position="136"/>
        <end position="262"/>
    </location>
</feature>
<dbReference type="InterPro" id="IPR048777">
    <property type="entry name" value="CATIP_N"/>
</dbReference>
<feature type="domain" description="DED" evidence="11">
    <location>
        <begin position="703"/>
        <end position="779"/>
    </location>
</feature>
<dbReference type="InterPro" id="IPR011029">
    <property type="entry name" value="DEATH-like_dom_sf"/>
</dbReference>
<feature type="transmembrane region" description="Helical" evidence="10">
    <location>
        <begin position="1377"/>
        <end position="1401"/>
    </location>
</feature>
<comment type="subcellular location">
    <subcellularLocation>
        <location evidence="1">Membrane</location>
        <topology evidence="1">Multi-pass membrane protein</topology>
    </subcellularLocation>
</comment>
<protein>
    <recommendedName>
        <fullName evidence="17">Caspase-8</fullName>
    </recommendedName>
</protein>
<evidence type="ECO:0000313" key="15">
    <source>
        <dbReference type="EMBL" id="KAK7945089.1"/>
    </source>
</evidence>
<comment type="caution">
    <text evidence="15">The sequence shown here is derived from an EMBL/GenBank/DDBJ whole genome shotgun (WGS) entry which is preliminary data.</text>
</comment>
<evidence type="ECO:0000313" key="16">
    <source>
        <dbReference type="Proteomes" id="UP001460270"/>
    </source>
</evidence>
<evidence type="ECO:0000256" key="8">
    <source>
        <dbReference type="RuleBase" id="RU003971"/>
    </source>
</evidence>
<evidence type="ECO:0000256" key="7">
    <source>
        <dbReference type="ARBA" id="ARBA00023136"/>
    </source>
</evidence>
<dbReference type="Gene3D" id="3.40.50.1460">
    <property type="match status" value="2"/>
</dbReference>
<evidence type="ECO:0000259" key="13">
    <source>
        <dbReference type="PROSITE" id="PS50208"/>
    </source>
</evidence>
<dbReference type="SMART" id="SM00031">
    <property type="entry name" value="DED"/>
    <property type="match status" value="2"/>
</dbReference>
<feature type="domain" description="Caspase family p10" evidence="12">
    <location>
        <begin position="279"/>
        <end position="321"/>
    </location>
</feature>
<dbReference type="CDD" id="cd00032">
    <property type="entry name" value="CASc"/>
    <property type="match status" value="1"/>
</dbReference>
<gene>
    <name evidence="15" type="ORF">WMY93_000817</name>
</gene>
<dbReference type="CDD" id="cd10428">
    <property type="entry name" value="LFG_like"/>
    <property type="match status" value="1"/>
</dbReference>
<keyword evidence="7 10" id="KW-0472">Membrane</keyword>
<evidence type="ECO:0000256" key="2">
    <source>
        <dbReference type="ARBA" id="ARBA00010134"/>
    </source>
</evidence>
<feature type="domain" description="CARD" evidence="14">
    <location>
        <begin position="1"/>
        <end position="78"/>
    </location>
</feature>